<dbReference type="InterPro" id="IPR012943">
    <property type="entry name" value="Cnn_1N"/>
</dbReference>
<dbReference type="GO" id="GO:0005737">
    <property type="term" value="C:cytoplasm"/>
    <property type="evidence" value="ECO:0007669"/>
    <property type="project" value="UniProtKB-SubCell"/>
</dbReference>
<feature type="compositionally biased region" description="Polar residues" evidence="4">
    <location>
        <begin position="235"/>
        <end position="255"/>
    </location>
</feature>
<gene>
    <name evidence="7" type="ORF">B7463_g2055</name>
</gene>
<dbReference type="OrthoDB" id="10255000at2759"/>
<feature type="compositionally biased region" description="Basic and acidic residues" evidence="4">
    <location>
        <begin position="192"/>
        <end position="201"/>
    </location>
</feature>
<evidence type="ECO:0008006" key="9">
    <source>
        <dbReference type="Google" id="ProtNLM"/>
    </source>
</evidence>
<feature type="compositionally biased region" description="Basic and acidic residues" evidence="4">
    <location>
        <begin position="562"/>
        <end position="573"/>
    </location>
</feature>
<dbReference type="Proteomes" id="UP000258309">
    <property type="component" value="Unassembled WGS sequence"/>
</dbReference>
<feature type="coiled-coil region" evidence="3">
    <location>
        <begin position="1335"/>
        <end position="1397"/>
    </location>
</feature>
<feature type="region of interest" description="Disordered" evidence="4">
    <location>
        <begin position="708"/>
        <end position="733"/>
    </location>
</feature>
<dbReference type="EMBL" id="NCSJ02000023">
    <property type="protein sequence ID" value="RFU34276.1"/>
    <property type="molecule type" value="Genomic_DNA"/>
</dbReference>
<feature type="region of interest" description="Disordered" evidence="4">
    <location>
        <begin position="788"/>
        <end position="832"/>
    </location>
</feature>
<dbReference type="STRING" id="5539.A0A3E2HLL2"/>
<evidence type="ECO:0000313" key="8">
    <source>
        <dbReference type="Proteomes" id="UP000258309"/>
    </source>
</evidence>
<feature type="compositionally biased region" description="Basic and acidic residues" evidence="4">
    <location>
        <begin position="45"/>
        <end position="68"/>
    </location>
</feature>
<feature type="coiled-coil region" evidence="3">
    <location>
        <begin position="651"/>
        <end position="685"/>
    </location>
</feature>
<dbReference type="Pfam" id="PF12808">
    <property type="entry name" value="Mto2_bdg"/>
    <property type="match status" value="1"/>
</dbReference>
<dbReference type="InterPro" id="IPR024545">
    <property type="entry name" value="Mto1-like_Mto2p-bd"/>
</dbReference>
<feature type="domain" description="Centrosomin N-terminal motif 1" evidence="5">
    <location>
        <begin position="492"/>
        <end position="564"/>
    </location>
</feature>
<evidence type="ECO:0000259" key="6">
    <source>
        <dbReference type="Pfam" id="PF12808"/>
    </source>
</evidence>
<keyword evidence="2" id="KW-0963">Cytoplasm</keyword>
<feature type="non-terminal residue" evidence="7">
    <location>
        <position position="1554"/>
    </location>
</feature>
<organism evidence="7 8">
    <name type="scientific">Scytalidium lignicola</name>
    <name type="common">Hyphomycete</name>
    <dbReference type="NCBI Taxonomy" id="5539"/>
    <lineage>
        <taxon>Eukaryota</taxon>
        <taxon>Fungi</taxon>
        <taxon>Dikarya</taxon>
        <taxon>Ascomycota</taxon>
        <taxon>Pezizomycotina</taxon>
        <taxon>Leotiomycetes</taxon>
        <taxon>Leotiomycetes incertae sedis</taxon>
        <taxon>Scytalidium</taxon>
    </lineage>
</organism>
<feature type="compositionally biased region" description="Acidic residues" evidence="4">
    <location>
        <begin position="256"/>
        <end position="265"/>
    </location>
</feature>
<feature type="compositionally biased region" description="Basic residues" evidence="4">
    <location>
        <begin position="314"/>
        <end position="327"/>
    </location>
</feature>
<feature type="compositionally biased region" description="Polar residues" evidence="4">
    <location>
        <begin position="432"/>
        <end position="442"/>
    </location>
</feature>
<feature type="region of interest" description="Disordered" evidence="4">
    <location>
        <begin position="392"/>
        <end position="442"/>
    </location>
</feature>
<feature type="compositionally biased region" description="Low complexity" evidence="4">
    <location>
        <begin position="328"/>
        <end position="342"/>
    </location>
</feature>
<dbReference type="Gene3D" id="1.10.287.1490">
    <property type="match status" value="1"/>
</dbReference>
<dbReference type="PANTHER" id="PTHR43941:SF1">
    <property type="entry name" value="STRUCTURAL MAINTENANCE OF CHROMOSOMES PROTEIN 2"/>
    <property type="match status" value="1"/>
</dbReference>
<evidence type="ECO:0000256" key="2">
    <source>
        <dbReference type="ARBA" id="ARBA00022490"/>
    </source>
</evidence>
<keyword evidence="8" id="KW-1185">Reference proteome</keyword>
<comment type="subcellular location">
    <subcellularLocation>
        <location evidence="1">Cytoplasm</location>
    </subcellularLocation>
</comment>
<feature type="region of interest" description="Disordered" evidence="4">
    <location>
        <begin position="1405"/>
        <end position="1491"/>
    </location>
</feature>
<dbReference type="OMA" id="GNILFWP"/>
<feature type="region of interest" description="Disordered" evidence="4">
    <location>
        <begin position="562"/>
        <end position="593"/>
    </location>
</feature>
<evidence type="ECO:0000313" key="7">
    <source>
        <dbReference type="EMBL" id="RFU34276.1"/>
    </source>
</evidence>
<feature type="region of interest" description="Disordered" evidence="4">
    <location>
        <begin position="464"/>
        <end position="483"/>
    </location>
</feature>
<name>A0A3E2HLL2_SCYLI</name>
<dbReference type="Pfam" id="PF07989">
    <property type="entry name" value="Cnn_1N"/>
    <property type="match status" value="1"/>
</dbReference>
<feature type="compositionally biased region" description="Basic and acidic residues" evidence="4">
    <location>
        <begin position="411"/>
        <end position="422"/>
    </location>
</feature>
<feature type="region of interest" description="Disordered" evidence="4">
    <location>
        <begin position="234"/>
        <end position="346"/>
    </location>
</feature>
<evidence type="ECO:0000256" key="1">
    <source>
        <dbReference type="ARBA" id="ARBA00004496"/>
    </source>
</evidence>
<feature type="compositionally biased region" description="Low complexity" evidence="4">
    <location>
        <begin position="292"/>
        <end position="303"/>
    </location>
</feature>
<feature type="region of interest" description="Disordered" evidence="4">
    <location>
        <begin position="748"/>
        <end position="773"/>
    </location>
</feature>
<feature type="compositionally biased region" description="Polar residues" evidence="4">
    <location>
        <begin position="1"/>
        <end position="14"/>
    </location>
</feature>
<accession>A0A3E2HLL2</accession>
<proteinExistence type="predicted"/>
<feature type="coiled-coil region" evidence="3">
    <location>
        <begin position="1223"/>
        <end position="1257"/>
    </location>
</feature>
<feature type="compositionally biased region" description="Polar residues" evidence="4">
    <location>
        <begin position="574"/>
        <end position="583"/>
    </location>
</feature>
<evidence type="ECO:0000256" key="3">
    <source>
        <dbReference type="SAM" id="Coils"/>
    </source>
</evidence>
<comment type="caution">
    <text evidence="7">The sequence shown here is derived from an EMBL/GenBank/DDBJ whole genome shotgun (WGS) entry which is preliminary data.</text>
</comment>
<evidence type="ECO:0000256" key="4">
    <source>
        <dbReference type="SAM" id="MobiDB-lite"/>
    </source>
</evidence>
<reference evidence="7 8" key="1">
    <citation type="submission" date="2018-05" db="EMBL/GenBank/DDBJ databases">
        <title>Draft genome sequence of Scytalidium lignicola DSM 105466, a ubiquitous saprotrophic fungus.</title>
        <authorList>
            <person name="Buettner E."/>
            <person name="Gebauer A.M."/>
            <person name="Hofrichter M."/>
            <person name="Liers C."/>
            <person name="Kellner H."/>
        </authorList>
    </citation>
    <scope>NUCLEOTIDE SEQUENCE [LARGE SCALE GENOMIC DNA]</scope>
    <source>
        <strain evidence="7 8">DSM 105466</strain>
    </source>
</reference>
<dbReference type="PANTHER" id="PTHR43941">
    <property type="entry name" value="STRUCTURAL MAINTENANCE OF CHROMOSOMES PROTEIN 2"/>
    <property type="match status" value="1"/>
</dbReference>
<feature type="compositionally biased region" description="Low complexity" evidence="4">
    <location>
        <begin position="1411"/>
        <end position="1420"/>
    </location>
</feature>
<feature type="region of interest" description="Disordered" evidence="4">
    <location>
        <begin position="1"/>
        <end position="82"/>
    </location>
</feature>
<evidence type="ECO:0000259" key="5">
    <source>
        <dbReference type="Pfam" id="PF07989"/>
    </source>
</evidence>
<sequence>MAEETSSQISSGSTRVRPPLLRLDSRKLPGGFNIDDIDDLSPTKGEFHDSFEHNAEHHAENNHADSHEPLTPSPLATPSDGSLVYSYSDISAQGSDAHLDKIDEKEMRRHLSDVESSFMPTFSPIAIPDKPGADDTFLFDKGRQAEDTSQTQQEAPKTPSRKREGASTGQDSRPSSPTPPHAYKTPALSNGDLRKYERDDTLSDYAANTTLELETMSSSPAAAAAARTVSRVISMVTNTDNDGGRSESGTHTPEISENDENDESMEMTPKRAADLSESYTESLEGRSALHHQLSNRSLNNQNSDVGNTPGLALLKRRSLDKRPKFLRSRQTSQRSSISSILTNPDEVGSDVALGVDYALQSGGALPSGGFSRQTSVGLSRSISLGSMASGIEDLSADSSGRVDRSLATLTEEERNRERKPGEGDMSPPETPRANSRATLSAPTDTIIARHVRNVQVPESMVKEFRNKSGVSSPTKPGAPGVAVLGRSGKNLTLKEQSSTIERLSKENFDLKLKVMFLSDRLDKVSEEGVKEMISENVELKTGLAIMQRDNKALKRKVKDLEKELKEKEGRPDTAKSTGSNEEQNPWLDPDTAHDREEELLYLRERVEEYVTEIEKLRNESLVRENERRNLADIVRNMSEKHSQNVEVREEMDVWKDLLEQETARREQGEEENRKLREENFRLKAEAVTNGGGGVGLNTTTNIYHITKKRAGSPSRPRSVLSDNPDDRTGTFSAASTLVDELKRESEQLRHENAELRREVGAQTSMLTSRNREKERLYQEIEDLKLQRRTGGSVAGTESIFERSASRAHQRSSSRASNGTRAETVTDTEREDMENKNAELRDRINSLKIQNQDLQRELQSCMDDFEIAVKQKKEAEGLATELQEALEVAENDLLTLQAERDEALQGQEEAEIMFENLQKEAQDEIDGFADEMDQASEEIERLQNELADSQENFTALQSEMREMSESVVRLEDAHENNMKRIQELEKDLEEANKELEQLEKNLVEANGKINRLTVQQESSQGEIAFLREEQDSDKIKIGDLESANKTLEQSLQEEKERANELEQRIMSERRQRDMIATKEKEEVQQFVNELNREASNSKDEARKLRQNLTSREIEAAEWKERLMELENNLREALGDLNGTRSSFLKSIAKLQRELENTMRDLDTTKASLAEKERQIKQKDTLLESQAFETRRLTEILDKERQAHRTTKHSFETFQKTTQHQNRTLTQQEARVIELEASRQQERRKLTTLENQFRDQLTERNNLLLVLWNRLSGLCGTDWAHNNSLINGRALPSLEAVSTMLPGFSKNLLAAVKMLETTVGDFKTRVRTVERDLWKEYQTLESNLEIRSKRLDRLETMARSAIPALSGSEGEGGKHKAELNKLRDTNRKLKTELAAIRAANEVRANAFKQHEVITSPSPSIPTGPRHKSSIERTLANTLTRSSSRLSPTRPGTSASASRSASRGTTSSRSNTSSIPIPIPNPTTGGQVDDSEDYKPDMRWHIRLQELEYKLKAEREARKLDRNAAMQRLQEKERENRELVREMLVERERGRGRESRD</sequence>
<protein>
    <recommendedName>
        <fullName evidence="9">Centrosomin N-terminal motif 1 domain-containing protein</fullName>
    </recommendedName>
</protein>
<feature type="compositionally biased region" description="Low complexity" evidence="4">
    <location>
        <begin position="1430"/>
        <end position="1483"/>
    </location>
</feature>
<feature type="region of interest" description="Disordered" evidence="4">
    <location>
        <begin position="111"/>
        <end position="201"/>
    </location>
</feature>
<feature type="coiled-coil region" evidence="3">
    <location>
        <begin position="1512"/>
        <end position="1546"/>
    </location>
</feature>
<dbReference type="GO" id="GO:0005815">
    <property type="term" value="C:microtubule organizing center"/>
    <property type="evidence" value="ECO:0007669"/>
    <property type="project" value="InterPro"/>
</dbReference>
<feature type="domain" description="Mto1-like Mto2p-binding" evidence="6">
    <location>
        <begin position="1496"/>
        <end position="1545"/>
    </location>
</feature>
<feature type="non-terminal residue" evidence="7">
    <location>
        <position position="1"/>
    </location>
</feature>
<keyword evidence="3" id="KW-0175">Coiled coil</keyword>
<feature type="compositionally biased region" description="Basic and acidic residues" evidence="4">
    <location>
        <begin position="748"/>
        <end position="759"/>
    </location>
</feature>